<organism evidence="1 2">
    <name type="scientific">Puccinia coronata f. sp. avenae</name>
    <dbReference type="NCBI Taxonomy" id="200324"/>
    <lineage>
        <taxon>Eukaryota</taxon>
        <taxon>Fungi</taxon>
        <taxon>Dikarya</taxon>
        <taxon>Basidiomycota</taxon>
        <taxon>Pucciniomycotina</taxon>
        <taxon>Pucciniomycetes</taxon>
        <taxon>Pucciniales</taxon>
        <taxon>Pucciniaceae</taxon>
        <taxon>Puccinia</taxon>
    </lineage>
</organism>
<evidence type="ECO:0000313" key="2">
    <source>
        <dbReference type="Proteomes" id="UP000235392"/>
    </source>
</evidence>
<accession>A0A2N5UVE8</accession>
<dbReference type="Proteomes" id="UP000235392">
    <property type="component" value="Unassembled WGS sequence"/>
</dbReference>
<comment type="caution">
    <text evidence="1">The sequence shown here is derived from an EMBL/GenBank/DDBJ whole genome shotgun (WGS) entry which is preliminary data.</text>
</comment>
<protein>
    <submittedName>
        <fullName evidence="1">Uncharacterized protein</fullName>
    </submittedName>
</protein>
<evidence type="ECO:0000313" key="1">
    <source>
        <dbReference type="EMBL" id="PLW41731.1"/>
    </source>
</evidence>
<dbReference type="AlphaFoldDB" id="A0A2N5UVE8"/>
<reference evidence="1 2" key="1">
    <citation type="submission" date="2017-11" db="EMBL/GenBank/DDBJ databases">
        <title>De novo assembly and phasing of dikaryotic genomes from two isolates of Puccinia coronata f. sp. avenae, the causal agent of oat crown rust.</title>
        <authorList>
            <person name="Miller M.E."/>
            <person name="Zhang Y."/>
            <person name="Omidvar V."/>
            <person name="Sperschneider J."/>
            <person name="Schwessinger B."/>
            <person name="Raley C."/>
            <person name="Palmer J.M."/>
            <person name="Garnica D."/>
            <person name="Upadhyaya N."/>
            <person name="Rathjen J."/>
            <person name="Taylor J.M."/>
            <person name="Park R.F."/>
            <person name="Dodds P.N."/>
            <person name="Hirsch C.D."/>
            <person name="Kianian S.F."/>
            <person name="Figueroa M."/>
        </authorList>
    </citation>
    <scope>NUCLEOTIDE SEQUENCE [LARGE SCALE GENOMIC DNA]</scope>
    <source>
        <strain evidence="1">12SD80</strain>
    </source>
</reference>
<proteinExistence type="predicted"/>
<name>A0A2N5UVE8_9BASI</name>
<gene>
    <name evidence="1" type="ORF">PCASD_05668</name>
</gene>
<dbReference type="EMBL" id="PGCI01000086">
    <property type="protein sequence ID" value="PLW41731.1"/>
    <property type="molecule type" value="Genomic_DNA"/>
</dbReference>
<sequence>MPPKGERLTFGQLLKPANITPHIFAEVSKLDAWFVDKSIEMEDVEHWFEVDVMGAEELSDPILNDSEIIQLIRDLTPEDQRMLRLLEDPEKALLDGFMCSDGIVYVRLRDAKD</sequence>